<dbReference type="EMBL" id="JAQQAF010000006">
    <property type="protein sequence ID" value="KAJ8479511.1"/>
    <property type="molecule type" value="Genomic_DNA"/>
</dbReference>
<organism evidence="2 3">
    <name type="scientific">Ensete ventricosum</name>
    <name type="common">Abyssinian banana</name>
    <name type="synonym">Musa ensete</name>
    <dbReference type="NCBI Taxonomy" id="4639"/>
    <lineage>
        <taxon>Eukaryota</taxon>
        <taxon>Viridiplantae</taxon>
        <taxon>Streptophyta</taxon>
        <taxon>Embryophyta</taxon>
        <taxon>Tracheophyta</taxon>
        <taxon>Spermatophyta</taxon>
        <taxon>Magnoliopsida</taxon>
        <taxon>Liliopsida</taxon>
        <taxon>Zingiberales</taxon>
        <taxon>Musaceae</taxon>
        <taxon>Ensete</taxon>
    </lineage>
</organism>
<name>A0AAV8PCK9_ENSVE</name>
<sequence>MLETNHGLPPGDGPRERRAPLPVHGTVHIAGLGNLRPPSILSHPSILDGTEAVKVLLVADRATTDDSARDATTGTPVSGGRDANSWQAG</sequence>
<feature type="region of interest" description="Disordered" evidence="1">
    <location>
        <begin position="1"/>
        <end position="20"/>
    </location>
</feature>
<dbReference type="Proteomes" id="UP001222027">
    <property type="component" value="Unassembled WGS sequence"/>
</dbReference>
<evidence type="ECO:0000313" key="3">
    <source>
        <dbReference type="Proteomes" id="UP001222027"/>
    </source>
</evidence>
<dbReference type="AlphaFoldDB" id="A0AAV8PCK9"/>
<keyword evidence="3" id="KW-1185">Reference proteome</keyword>
<gene>
    <name evidence="2" type="ORF">OPV22_023238</name>
</gene>
<reference evidence="2 3" key="1">
    <citation type="submission" date="2022-12" db="EMBL/GenBank/DDBJ databases">
        <title>Chromosome-scale assembly of the Ensete ventricosum genome.</title>
        <authorList>
            <person name="Dussert Y."/>
            <person name="Stocks J."/>
            <person name="Wendawek A."/>
            <person name="Woldeyes F."/>
            <person name="Nichols R.A."/>
            <person name="Borrell J.S."/>
        </authorList>
    </citation>
    <scope>NUCLEOTIDE SEQUENCE [LARGE SCALE GENOMIC DNA]</scope>
    <source>
        <strain evidence="3">cv. Maze</strain>
        <tissue evidence="2">Seeds</tissue>
    </source>
</reference>
<accession>A0AAV8PCK9</accession>
<protein>
    <submittedName>
        <fullName evidence="2">Uncharacterized protein</fullName>
    </submittedName>
</protein>
<evidence type="ECO:0000313" key="2">
    <source>
        <dbReference type="EMBL" id="KAJ8479511.1"/>
    </source>
</evidence>
<feature type="region of interest" description="Disordered" evidence="1">
    <location>
        <begin position="62"/>
        <end position="89"/>
    </location>
</feature>
<comment type="caution">
    <text evidence="2">The sequence shown here is derived from an EMBL/GenBank/DDBJ whole genome shotgun (WGS) entry which is preliminary data.</text>
</comment>
<evidence type="ECO:0000256" key="1">
    <source>
        <dbReference type="SAM" id="MobiDB-lite"/>
    </source>
</evidence>
<proteinExistence type="predicted"/>